<dbReference type="Proteomes" id="UP000228979">
    <property type="component" value="Unassembled WGS sequence"/>
</dbReference>
<evidence type="ECO:0000256" key="10">
    <source>
        <dbReference type="RuleBase" id="RU363035"/>
    </source>
</evidence>
<organism evidence="13 14">
    <name type="scientific">Candidatus Hodgkinia cicadicola</name>
    <dbReference type="NCBI Taxonomy" id="573658"/>
    <lineage>
        <taxon>Bacteria</taxon>
        <taxon>Pseudomonadati</taxon>
        <taxon>Pseudomonadota</taxon>
        <taxon>Alphaproteobacteria</taxon>
        <taxon>Hyphomicrobiales</taxon>
        <taxon>Candidatus Hodgkinia</taxon>
    </lineage>
</organism>
<dbReference type="Pfam" id="PF08264">
    <property type="entry name" value="Anticodon_1"/>
    <property type="match status" value="1"/>
</dbReference>
<dbReference type="InterPro" id="IPR013155">
    <property type="entry name" value="M/V/L/I-tRNA-synth_anticd-bd"/>
</dbReference>
<keyword evidence="6 10" id="KW-0648">Protein biosynthesis</keyword>
<dbReference type="EC" id="6.1.1.5" evidence="13"/>
<evidence type="ECO:0000256" key="5">
    <source>
        <dbReference type="ARBA" id="ARBA00022840"/>
    </source>
</evidence>
<proteinExistence type="inferred from homology"/>
<comment type="similarity">
    <text evidence="1">Belongs to the class-I aminoacyl-tRNA synthetase family. IleS type 1 subfamily.</text>
</comment>
<dbReference type="GO" id="GO:0004822">
    <property type="term" value="F:isoleucine-tRNA ligase activity"/>
    <property type="evidence" value="ECO:0007669"/>
    <property type="project" value="UniProtKB-EC"/>
</dbReference>
<keyword evidence="5 10" id="KW-0067">ATP-binding</keyword>
<sequence>MFSINLPKKQNNTIDVRYVCYQLGNKKLNLVGIVNRKRFGVLDGPPFANGELHLGHMVNKILKDVCFKAYEALGLASSLKYNWDCHGLPIELQVLSRTKNQRCLSFICKIYSLNWAITQALQLKMFGIHCYKPRTTLLYKAQRIINERIYYLVKTGMIFFGKKYSAWSVTENSSISDIDISKSMVNSLEGNVCSVISRRRQMKITSTPTLLELLISSFKIDNFRMLGIKIQFKRSMIWSLPWGLYVDIPVYGLGLRNVGQELTLSSIESNPNQTGLQALIPAEIVATLNVFNVFNLRNMPVIVGFDDKATIVDTTYESNRFVSFAGSKRTFLTYNNKYFNKGTIGIEKSLSKGEKHVINKLIACSLIQGYNKVNRQCFESIRSKSLVINCVSPQWYIKIDHNVKEVLKRVVNHVKFRPWWYKELMMKLICTRSDWIISRQRVWGIPICLIMGRSNKIIYDSVLFSRLEALLKNKVGSCWSKIRILYNGYNKLNWLKVNDVLDVWFDAGMVYKLRGWQLPWDVAIEGVDQHRGWFQTLLIISVILKDKIPVKLLITHPFVVNINLEKMSKSIGGVLVNDVINEDHNVSRCWASGFGLSDNRVIEDNWSLKMTETLYKIDSLIKWSIGVLENKIEMTPKLLQQIDRFILHKLFIWNDKIRYFYDNYLFYDVLNLIESVCNEISSNYFELSKRILYCSFKCSVKRENRIFVIGCWVIQMCKWLNPILPTQYKHVFDKIKVDNYVIWRLPTNWFSFKVGLQFKIVNAIREVIDELMTGGELTGNMLVITTIIVGDINKLKLFKNISSHDISERIKLNIIFSKKRDKNVDIDVCEMISIKISIDVGNLCCRCRGLMS</sequence>
<evidence type="ECO:0000313" key="14">
    <source>
        <dbReference type="Proteomes" id="UP000228979"/>
    </source>
</evidence>
<evidence type="ECO:0000256" key="3">
    <source>
        <dbReference type="ARBA" id="ARBA00022598"/>
    </source>
</evidence>
<dbReference type="Pfam" id="PF00133">
    <property type="entry name" value="tRNA-synt_1"/>
    <property type="match status" value="1"/>
</dbReference>
<dbReference type="SUPFAM" id="SSF52374">
    <property type="entry name" value="Nucleotidylyl transferase"/>
    <property type="match status" value="1"/>
</dbReference>
<comment type="catalytic activity">
    <reaction evidence="9">
        <text>tRNA(Ile) + L-isoleucine + ATP = L-isoleucyl-tRNA(Ile) + AMP + diphosphate</text>
        <dbReference type="Rhea" id="RHEA:11060"/>
        <dbReference type="Rhea" id="RHEA-COMP:9666"/>
        <dbReference type="Rhea" id="RHEA-COMP:9695"/>
        <dbReference type="ChEBI" id="CHEBI:30616"/>
        <dbReference type="ChEBI" id="CHEBI:33019"/>
        <dbReference type="ChEBI" id="CHEBI:58045"/>
        <dbReference type="ChEBI" id="CHEBI:78442"/>
        <dbReference type="ChEBI" id="CHEBI:78528"/>
        <dbReference type="ChEBI" id="CHEBI:456215"/>
        <dbReference type="EC" id="6.1.1.5"/>
    </reaction>
</comment>
<accession>A0ABX4MHB3</accession>
<feature type="domain" description="Aminoacyl-tRNA synthetase class Ia" evidence="11">
    <location>
        <begin position="36"/>
        <end position="581"/>
    </location>
</feature>
<dbReference type="InterPro" id="IPR050081">
    <property type="entry name" value="Ile-tRNA_ligase"/>
</dbReference>
<evidence type="ECO:0000256" key="9">
    <source>
        <dbReference type="ARBA" id="ARBA00048359"/>
    </source>
</evidence>
<evidence type="ECO:0000256" key="4">
    <source>
        <dbReference type="ARBA" id="ARBA00022741"/>
    </source>
</evidence>
<keyword evidence="7 10" id="KW-0030">Aminoacyl-tRNA synthetase</keyword>
<dbReference type="InterPro" id="IPR002301">
    <property type="entry name" value="Ile-tRNA-ligase"/>
</dbReference>
<dbReference type="PANTHER" id="PTHR42765:SF1">
    <property type="entry name" value="ISOLEUCINE--TRNA LIGASE, MITOCHONDRIAL"/>
    <property type="match status" value="1"/>
</dbReference>
<dbReference type="InterPro" id="IPR001412">
    <property type="entry name" value="aa-tRNA-synth_I_CS"/>
</dbReference>
<dbReference type="InterPro" id="IPR014729">
    <property type="entry name" value="Rossmann-like_a/b/a_fold"/>
</dbReference>
<keyword evidence="2" id="KW-0963">Cytoplasm</keyword>
<comment type="caution">
    <text evidence="13">The sequence shown here is derived from an EMBL/GenBank/DDBJ whole genome shotgun (WGS) entry which is preliminary data.</text>
</comment>
<dbReference type="PROSITE" id="PS00178">
    <property type="entry name" value="AA_TRNA_LIGASE_I"/>
    <property type="match status" value="1"/>
</dbReference>
<evidence type="ECO:0000256" key="6">
    <source>
        <dbReference type="ARBA" id="ARBA00022917"/>
    </source>
</evidence>
<comment type="function">
    <text evidence="8">Catalyzes the attachment of isoleucine to tRNA(Ile). As IleRS can inadvertently accommodate and process structurally similar amino acids such as valine, to avoid such errors it has two additional distinct tRNA(Ile)-dependent editing activities. One activity is designated as 'pretransfer' editing and involves the hydrolysis of activated Val-AMP. The other activity is designated 'posttransfer' editing and involves deacylation of mischarged Val-tRNA(Ile).</text>
</comment>
<evidence type="ECO:0000256" key="1">
    <source>
        <dbReference type="ARBA" id="ARBA00006887"/>
    </source>
</evidence>
<name>A0ABX4MHB3_9HYPH</name>
<protein>
    <submittedName>
        <fullName evidence="13">Isoleucine--tRNA ligase</fullName>
        <ecNumber evidence="13">6.1.1.5</ecNumber>
    </submittedName>
</protein>
<feature type="domain" description="Methionyl/Valyl/Leucyl/Isoleucyl-tRNA synthetase anticodon-binding" evidence="12">
    <location>
        <begin position="643"/>
        <end position="765"/>
    </location>
</feature>
<reference evidence="13" key="1">
    <citation type="submission" date="2017-09" db="EMBL/GenBank/DDBJ databases">
        <authorList>
            <person name="Campbell M.A."/>
            <person name="Lukasik P."/>
            <person name="Simon C."/>
            <person name="McCutcheon J.P."/>
        </authorList>
    </citation>
    <scope>NUCLEOTIDE SEQUENCE [LARGE SCALE GENOMIC DNA]</scope>
    <source>
        <strain evidence="13">TRYCRA</strain>
    </source>
</reference>
<keyword evidence="4 10" id="KW-0547">Nucleotide-binding</keyword>
<dbReference type="EMBL" id="NXGP01000045">
    <property type="protein sequence ID" value="PIM95752.1"/>
    <property type="molecule type" value="Genomic_DNA"/>
</dbReference>
<gene>
    <name evidence="13" type="primary">ileS</name>
    <name evidence="13" type="ORF">trycra_88</name>
</gene>
<dbReference type="SUPFAM" id="SSF47323">
    <property type="entry name" value="Anticodon-binding domain of a subclass of class I aminoacyl-tRNA synthetases"/>
    <property type="match status" value="1"/>
</dbReference>
<dbReference type="PANTHER" id="PTHR42765">
    <property type="entry name" value="SOLEUCYL-TRNA SYNTHETASE"/>
    <property type="match status" value="1"/>
</dbReference>
<keyword evidence="3 10" id="KW-0436">Ligase</keyword>
<keyword evidence="14" id="KW-1185">Reference proteome</keyword>
<evidence type="ECO:0000259" key="11">
    <source>
        <dbReference type="Pfam" id="PF00133"/>
    </source>
</evidence>
<dbReference type="Gene3D" id="1.10.730.20">
    <property type="match status" value="1"/>
</dbReference>
<evidence type="ECO:0000313" key="13">
    <source>
        <dbReference type="EMBL" id="PIM95752.1"/>
    </source>
</evidence>
<evidence type="ECO:0000256" key="7">
    <source>
        <dbReference type="ARBA" id="ARBA00023146"/>
    </source>
</evidence>
<evidence type="ECO:0000259" key="12">
    <source>
        <dbReference type="Pfam" id="PF08264"/>
    </source>
</evidence>
<dbReference type="InterPro" id="IPR002300">
    <property type="entry name" value="aa-tRNA-synth_Ia"/>
</dbReference>
<evidence type="ECO:0000256" key="2">
    <source>
        <dbReference type="ARBA" id="ARBA00022490"/>
    </source>
</evidence>
<dbReference type="Gene3D" id="3.40.50.620">
    <property type="entry name" value="HUPs"/>
    <property type="match status" value="2"/>
</dbReference>
<evidence type="ECO:0000256" key="8">
    <source>
        <dbReference type="ARBA" id="ARBA00025217"/>
    </source>
</evidence>
<dbReference type="PRINTS" id="PR00984">
    <property type="entry name" value="TRNASYNTHILE"/>
</dbReference>
<dbReference type="InterPro" id="IPR009080">
    <property type="entry name" value="tRNAsynth_Ia_anticodon-bd"/>
</dbReference>